<proteinExistence type="predicted"/>
<gene>
    <name evidence="1" type="ORF">LMG1861_03983</name>
</gene>
<evidence type="ECO:0000313" key="2">
    <source>
        <dbReference type="Proteomes" id="UP000494105"/>
    </source>
</evidence>
<name>A0A6S7E3J2_9BURK</name>
<accession>A0A6S7E3J2</accession>
<protein>
    <submittedName>
        <fullName evidence="1">Uncharacterized protein</fullName>
    </submittedName>
</protein>
<dbReference type="RefSeq" id="WP_175129318.1">
    <property type="nucleotide sequence ID" value="NZ_CADILD010000002.1"/>
</dbReference>
<dbReference type="Proteomes" id="UP000494105">
    <property type="component" value="Unassembled WGS sequence"/>
</dbReference>
<evidence type="ECO:0000313" key="1">
    <source>
        <dbReference type="EMBL" id="CAB3894527.1"/>
    </source>
</evidence>
<dbReference type="EMBL" id="CADILD010000002">
    <property type="protein sequence ID" value="CAB3894527.1"/>
    <property type="molecule type" value="Genomic_DNA"/>
</dbReference>
<reference evidence="1 2" key="1">
    <citation type="submission" date="2020-04" db="EMBL/GenBank/DDBJ databases">
        <authorList>
            <person name="De Canck E."/>
        </authorList>
    </citation>
    <scope>NUCLEOTIDE SEQUENCE [LARGE SCALE GENOMIC DNA]</scope>
    <source>
        <strain evidence="1 2">LMG 1861</strain>
    </source>
</reference>
<organism evidence="1 2">
    <name type="scientific">Achromobacter piechaudii</name>
    <dbReference type="NCBI Taxonomy" id="72556"/>
    <lineage>
        <taxon>Bacteria</taxon>
        <taxon>Pseudomonadati</taxon>
        <taxon>Pseudomonadota</taxon>
        <taxon>Betaproteobacteria</taxon>
        <taxon>Burkholderiales</taxon>
        <taxon>Alcaligenaceae</taxon>
        <taxon>Achromobacter</taxon>
    </lineage>
</organism>
<sequence length="80" mass="8330">MSKPVLLMGGTGSIDSLSSRALRADGLALGVSMILERLAGLDRAASPPPGVYFPFQLRDHDAYLSCLQADGGGLIARDAQ</sequence>
<dbReference type="AlphaFoldDB" id="A0A6S7E3J2"/>